<proteinExistence type="predicted"/>
<evidence type="ECO:0000259" key="1">
    <source>
        <dbReference type="Pfam" id="PF18756"/>
    </source>
</evidence>
<accession>A0A662ZMX2</accession>
<evidence type="ECO:0000313" key="2">
    <source>
        <dbReference type="EMBL" id="SFP70979.1"/>
    </source>
</evidence>
<dbReference type="AlphaFoldDB" id="A0A662ZMX2"/>
<dbReference type="InterPro" id="IPR040613">
    <property type="entry name" value="Nmad4"/>
</dbReference>
<reference evidence="2 3" key="1">
    <citation type="submission" date="2016-10" db="EMBL/GenBank/DDBJ databases">
        <authorList>
            <person name="Varghese N."/>
            <person name="Submissions S."/>
        </authorList>
    </citation>
    <scope>NUCLEOTIDE SEQUENCE [LARGE SCALE GENOMIC DNA]</scope>
    <source>
        <strain evidence="2 3">DSM 1361</strain>
    </source>
</reference>
<dbReference type="RefSeq" id="WP_093143512.1">
    <property type="nucleotide sequence ID" value="NZ_FOXF01000060.1"/>
</dbReference>
<gene>
    <name evidence="2" type="ORF">SAMN02910344_02111</name>
</gene>
<dbReference type="EMBL" id="FOXF01000060">
    <property type="protein sequence ID" value="SFP70979.1"/>
    <property type="molecule type" value="Genomic_DNA"/>
</dbReference>
<name>A0A662ZMX2_9GAMM</name>
<keyword evidence="3" id="KW-1185">Reference proteome</keyword>
<sequence length="95" mass="10747">MSKMTERARTYRLPNPTTPEDLECRWSKTLRFGDKVILAGHYYNGAGKPSYYGAVYEFLSDDTSCEGEIGIREVSGVDFMDDGHALEWAMKNANN</sequence>
<dbReference type="Pfam" id="PF18756">
    <property type="entry name" value="Nmad4"/>
    <property type="match status" value="1"/>
</dbReference>
<dbReference type="OrthoDB" id="2225173at2"/>
<organism evidence="2 3">
    <name type="scientific">Ruminobacter amylophilus</name>
    <dbReference type="NCBI Taxonomy" id="867"/>
    <lineage>
        <taxon>Bacteria</taxon>
        <taxon>Pseudomonadati</taxon>
        <taxon>Pseudomonadota</taxon>
        <taxon>Gammaproteobacteria</taxon>
        <taxon>Aeromonadales</taxon>
        <taxon>Succinivibrionaceae</taxon>
        <taxon>Ruminobacter</taxon>
    </lineage>
</organism>
<feature type="domain" description="Nucleotide modification associated" evidence="1">
    <location>
        <begin position="14"/>
        <end position="92"/>
    </location>
</feature>
<evidence type="ECO:0000313" key="3">
    <source>
        <dbReference type="Proteomes" id="UP000243745"/>
    </source>
</evidence>
<dbReference type="Proteomes" id="UP000243745">
    <property type="component" value="Unassembled WGS sequence"/>
</dbReference>
<protein>
    <recommendedName>
        <fullName evidence="1">Nucleotide modification associated domain-containing protein</fullName>
    </recommendedName>
</protein>